<dbReference type="InterPro" id="IPR013083">
    <property type="entry name" value="Znf_RING/FYVE/PHD"/>
</dbReference>
<feature type="compositionally biased region" description="Basic and acidic residues" evidence="1">
    <location>
        <begin position="56"/>
        <end position="65"/>
    </location>
</feature>
<organism evidence="2 3">
    <name type="scientific">Mesorhabditis belari</name>
    <dbReference type="NCBI Taxonomy" id="2138241"/>
    <lineage>
        <taxon>Eukaryota</taxon>
        <taxon>Metazoa</taxon>
        <taxon>Ecdysozoa</taxon>
        <taxon>Nematoda</taxon>
        <taxon>Chromadorea</taxon>
        <taxon>Rhabditida</taxon>
        <taxon>Rhabditina</taxon>
        <taxon>Rhabditomorpha</taxon>
        <taxon>Rhabditoidea</taxon>
        <taxon>Rhabditidae</taxon>
        <taxon>Mesorhabditinae</taxon>
        <taxon>Mesorhabditis</taxon>
    </lineage>
</organism>
<dbReference type="AlphaFoldDB" id="A0AAF3J391"/>
<dbReference type="WBParaSite" id="MBELARI_LOCUS13456">
    <property type="protein sequence ID" value="MBELARI_LOCUS13456"/>
    <property type="gene ID" value="MBELARI_LOCUS13456"/>
</dbReference>
<evidence type="ECO:0008006" key="4">
    <source>
        <dbReference type="Google" id="ProtNLM"/>
    </source>
</evidence>
<feature type="region of interest" description="Disordered" evidence="1">
    <location>
        <begin position="1"/>
        <end position="65"/>
    </location>
</feature>
<dbReference type="Gene3D" id="3.30.40.10">
    <property type="entry name" value="Zinc/RING finger domain, C3HC4 (zinc finger)"/>
    <property type="match status" value="1"/>
</dbReference>
<feature type="compositionally biased region" description="Basic and acidic residues" evidence="1">
    <location>
        <begin position="20"/>
        <end position="32"/>
    </location>
</feature>
<evidence type="ECO:0000256" key="1">
    <source>
        <dbReference type="SAM" id="MobiDB-lite"/>
    </source>
</evidence>
<protein>
    <recommendedName>
        <fullName evidence="4">PHD-type domain-containing protein</fullName>
    </recommendedName>
</protein>
<reference evidence="3" key="1">
    <citation type="submission" date="2024-02" db="UniProtKB">
        <authorList>
            <consortium name="WormBaseParasite"/>
        </authorList>
    </citation>
    <scope>IDENTIFICATION</scope>
</reference>
<sequence>MEAESASDSNQPGPSNKRIRQNEHNSNEDHTLIDFIDTSTSQPHAHEIGLSEENQDNQKKKNDENDCPKCYKTMSGKGCLQCKDGYLKWWHTRCFDITLHHLAGAAKARGRDGKMLCADCRQNM</sequence>
<dbReference type="Proteomes" id="UP000887575">
    <property type="component" value="Unassembled WGS sequence"/>
</dbReference>
<feature type="compositionally biased region" description="Polar residues" evidence="1">
    <location>
        <begin position="1"/>
        <end position="14"/>
    </location>
</feature>
<evidence type="ECO:0000313" key="2">
    <source>
        <dbReference type="Proteomes" id="UP000887575"/>
    </source>
</evidence>
<name>A0AAF3J391_9BILA</name>
<keyword evidence="2" id="KW-1185">Reference proteome</keyword>
<evidence type="ECO:0000313" key="3">
    <source>
        <dbReference type="WBParaSite" id="MBELARI_LOCUS13456"/>
    </source>
</evidence>
<proteinExistence type="predicted"/>
<accession>A0AAF3J391</accession>